<dbReference type="GO" id="GO:0003964">
    <property type="term" value="F:RNA-directed DNA polymerase activity"/>
    <property type="evidence" value="ECO:0007669"/>
    <property type="project" value="UniProtKB-KW"/>
</dbReference>
<organism evidence="1">
    <name type="scientific">Cladocopium goreaui</name>
    <dbReference type="NCBI Taxonomy" id="2562237"/>
    <lineage>
        <taxon>Eukaryota</taxon>
        <taxon>Sar</taxon>
        <taxon>Alveolata</taxon>
        <taxon>Dinophyceae</taxon>
        <taxon>Suessiales</taxon>
        <taxon>Symbiodiniaceae</taxon>
        <taxon>Cladocopium</taxon>
    </lineage>
</organism>
<name>A0A9P1G4Z8_9DINO</name>
<gene>
    <name evidence="1" type="ORF">C1SCF055_LOCUS24376</name>
</gene>
<dbReference type="SUPFAM" id="SSF56672">
    <property type="entry name" value="DNA/RNA polymerases"/>
    <property type="match status" value="1"/>
</dbReference>
<dbReference type="OrthoDB" id="430804at2759"/>
<protein>
    <submittedName>
        <fullName evidence="3">Reverse transcriptase domain-containing protein</fullName>
    </submittedName>
</protein>
<dbReference type="EMBL" id="CAMXCT020002421">
    <property type="protein sequence ID" value="CAL1151420.1"/>
    <property type="molecule type" value="Genomic_DNA"/>
</dbReference>
<sequence>MSPPVLGPQREGDLAAQLAKLGWAVCSCDIEQPTPTNLLDQAVRSAILKDIDDQRYDAIFLGTPCETYSALREIKPGPRPLRSSPEIMGISTGLTPAEKKQLAEGNEHTEFSAEVMQRAHKMYTPFTMENPEPLHPVLIFNTPSFKEVAKLKSVRAVDFDQCRVGCEAKKPTRLLRYRVEYSGLDKLRCNHEPKTFTGTDGKEYKAAHEKVAQRRRTNADGKSASKALGNYAPQFCEAIARAIAKVNMERPGDGPTVKELEDEKALGGMRKPAESIKRLPQSQVLGQALRQLLEKAIEQYPSLLHTAKGIVDGSGEIAEMDAEAIKALRSAAGKLLEPQEPMPAKTASASSPLDATLLCGWGDLGDDPDAKLLASWVLQGAPLGFDQPTEAELRRPWDEWENWPSAEEEHEALVKLVREAEEKGFCKITAGPEVARQILGADPVLSKLGVIVKHQGENQEKKTRIIWDLRESGLNNKCNPAERVVLPRLLDVVTDSLRLLKTEGAVTFAAVDIKDAFHNVPASSDRKYTVASAELEDKKQFFIIYGFLVFGSRSSPTIWGRFAALLGRILAATVPENRTHIYVDDPIL</sequence>
<keyword evidence="3" id="KW-0548">Nucleotidyltransferase</keyword>
<dbReference type="InterPro" id="IPR043502">
    <property type="entry name" value="DNA/RNA_pol_sf"/>
</dbReference>
<dbReference type="InterPro" id="IPR043128">
    <property type="entry name" value="Rev_trsase/Diguanyl_cyclase"/>
</dbReference>
<evidence type="ECO:0000313" key="2">
    <source>
        <dbReference type="EMBL" id="CAL1151420.1"/>
    </source>
</evidence>
<keyword evidence="3" id="KW-0808">Transferase</keyword>
<keyword evidence="3" id="KW-0695">RNA-directed DNA polymerase</keyword>
<reference evidence="1" key="1">
    <citation type="submission" date="2022-10" db="EMBL/GenBank/DDBJ databases">
        <authorList>
            <person name="Chen Y."/>
            <person name="Dougan E. K."/>
            <person name="Chan C."/>
            <person name="Rhodes N."/>
            <person name="Thang M."/>
        </authorList>
    </citation>
    <scope>NUCLEOTIDE SEQUENCE</scope>
</reference>
<evidence type="ECO:0000313" key="3">
    <source>
        <dbReference type="EMBL" id="CAL4785357.1"/>
    </source>
</evidence>
<reference evidence="2" key="2">
    <citation type="submission" date="2024-04" db="EMBL/GenBank/DDBJ databases">
        <authorList>
            <person name="Chen Y."/>
            <person name="Shah S."/>
            <person name="Dougan E. K."/>
            <person name="Thang M."/>
            <person name="Chan C."/>
        </authorList>
    </citation>
    <scope>NUCLEOTIDE SEQUENCE [LARGE SCALE GENOMIC DNA]</scope>
</reference>
<dbReference type="AlphaFoldDB" id="A0A9P1G4Z8"/>
<evidence type="ECO:0000313" key="4">
    <source>
        <dbReference type="Proteomes" id="UP001152797"/>
    </source>
</evidence>
<comment type="caution">
    <text evidence="1">The sequence shown here is derived from an EMBL/GenBank/DDBJ whole genome shotgun (WGS) entry which is preliminary data.</text>
</comment>
<evidence type="ECO:0000313" key="1">
    <source>
        <dbReference type="EMBL" id="CAI3998045.1"/>
    </source>
</evidence>
<dbReference type="Gene3D" id="3.30.70.270">
    <property type="match status" value="1"/>
</dbReference>
<dbReference type="Gene3D" id="3.10.10.10">
    <property type="entry name" value="HIV Type 1 Reverse Transcriptase, subunit A, domain 1"/>
    <property type="match status" value="1"/>
</dbReference>
<dbReference type="Proteomes" id="UP001152797">
    <property type="component" value="Unassembled WGS sequence"/>
</dbReference>
<accession>A0A9P1G4Z8</accession>
<keyword evidence="4" id="KW-1185">Reference proteome</keyword>
<dbReference type="EMBL" id="CAMXCT010002421">
    <property type="protein sequence ID" value="CAI3998045.1"/>
    <property type="molecule type" value="Genomic_DNA"/>
</dbReference>
<dbReference type="EMBL" id="CAMXCT030002421">
    <property type="protein sequence ID" value="CAL4785357.1"/>
    <property type="molecule type" value="Genomic_DNA"/>
</dbReference>
<proteinExistence type="predicted"/>